<dbReference type="AlphaFoldDB" id="W1YFI6"/>
<organism evidence="2">
    <name type="scientific">human gut metagenome</name>
    <dbReference type="NCBI Taxonomy" id="408170"/>
    <lineage>
        <taxon>unclassified sequences</taxon>
        <taxon>metagenomes</taxon>
        <taxon>organismal metagenomes</taxon>
    </lineage>
</organism>
<dbReference type="GO" id="GO:0009358">
    <property type="term" value="C:polyphosphate kinase complex"/>
    <property type="evidence" value="ECO:0007669"/>
    <property type="project" value="InterPro"/>
</dbReference>
<reference evidence="2" key="1">
    <citation type="submission" date="2013-12" db="EMBL/GenBank/DDBJ databases">
        <title>A Varibaculum cambriense genome reconstructed from a premature infant gut community with otherwise low bacterial novelty that shifts toward anaerobic metabolism during the third week of life.</title>
        <authorList>
            <person name="Brown C.T."/>
            <person name="Sharon I."/>
            <person name="Thomas B.C."/>
            <person name="Castelle C.J."/>
            <person name="Morowitz M.J."/>
            <person name="Banfield J.F."/>
        </authorList>
    </citation>
    <scope>NUCLEOTIDE SEQUENCE</scope>
</reference>
<feature type="domain" description="Polyphosphate kinase N-terminal" evidence="1">
    <location>
        <begin position="8"/>
        <end position="62"/>
    </location>
</feature>
<evidence type="ECO:0000313" key="2">
    <source>
        <dbReference type="EMBL" id="ETJ41257.1"/>
    </source>
</evidence>
<dbReference type="PANTHER" id="PTHR30218:SF0">
    <property type="entry name" value="POLYPHOSPHATE KINASE"/>
    <property type="match status" value="1"/>
</dbReference>
<dbReference type="InterPro" id="IPR036832">
    <property type="entry name" value="PPK_N_dom_sf"/>
</dbReference>
<proteinExistence type="predicted"/>
<dbReference type="Gene3D" id="1.20.58.310">
    <property type="entry name" value="Polyphosphate kinase N-terminal domain"/>
    <property type="match status" value="1"/>
</dbReference>
<keyword evidence="2" id="KW-0418">Kinase</keyword>
<name>W1YFI6_9ZZZZ</name>
<dbReference type="EMBL" id="AZMM01004815">
    <property type="protein sequence ID" value="ETJ41257.1"/>
    <property type="molecule type" value="Genomic_DNA"/>
</dbReference>
<dbReference type="PANTHER" id="PTHR30218">
    <property type="entry name" value="POLYPHOSPHATE KINASE"/>
    <property type="match status" value="1"/>
</dbReference>
<gene>
    <name evidence="2" type="ORF">Q604_UNBC04815G0001</name>
</gene>
<feature type="non-terminal residue" evidence="2">
    <location>
        <position position="64"/>
    </location>
</feature>
<protein>
    <submittedName>
        <fullName evidence="2">Polyphosphate kinase</fullName>
    </submittedName>
</protein>
<keyword evidence="2" id="KW-0808">Transferase</keyword>
<dbReference type="SUPFAM" id="SSF140356">
    <property type="entry name" value="PPK N-terminal domain-like"/>
    <property type="match status" value="1"/>
</dbReference>
<dbReference type="InterPro" id="IPR025198">
    <property type="entry name" value="PPK_N_dom"/>
</dbReference>
<dbReference type="Pfam" id="PF13089">
    <property type="entry name" value="PP_kinase_N"/>
    <property type="match status" value="1"/>
</dbReference>
<dbReference type="InterPro" id="IPR003414">
    <property type="entry name" value="PP_kinase"/>
</dbReference>
<comment type="caution">
    <text evidence="2">The sequence shown here is derived from an EMBL/GenBank/DDBJ whole genome shotgun (WGS) entry which is preliminary data.</text>
</comment>
<evidence type="ECO:0000259" key="1">
    <source>
        <dbReference type="Pfam" id="PF13089"/>
    </source>
</evidence>
<accession>W1YFI6</accession>
<sequence length="64" mass="7665">MFNNAKYYFNRELSWLKFNQRVLLESIDTNTPLLERLRFIAIASSNLDEFFMIRVAGLRHQVVN</sequence>
<dbReference type="GO" id="GO:0006799">
    <property type="term" value="P:polyphosphate biosynthetic process"/>
    <property type="evidence" value="ECO:0007669"/>
    <property type="project" value="InterPro"/>
</dbReference>
<dbReference type="GO" id="GO:0008976">
    <property type="term" value="F:polyphosphate kinase activity"/>
    <property type="evidence" value="ECO:0007669"/>
    <property type="project" value="InterPro"/>
</dbReference>